<protein>
    <submittedName>
        <fullName evidence="4">Uncharacterized protein</fullName>
    </submittedName>
</protein>
<dbReference type="GeneID" id="8048995"/>
<feature type="region of interest" description="Disordered" evidence="2">
    <location>
        <begin position="1"/>
        <end position="30"/>
    </location>
</feature>
<dbReference type="EMBL" id="FM992694">
    <property type="protein sequence ID" value="CAX40781.1"/>
    <property type="molecule type" value="Genomic_DNA"/>
</dbReference>
<evidence type="ECO:0000313" key="5">
    <source>
        <dbReference type="Proteomes" id="UP000002605"/>
    </source>
</evidence>
<accession>B9WKD1</accession>
<dbReference type="AlphaFoldDB" id="B9WKD1"/>
<dbReference type="KEGG" id="cdu:CD36_72280"/>
<feature type="region of interest" description="Disordered" evidence="2">
    <location>
        <begin position="275"/>
        <end position="385"/>
    </location>
</feature>
<sequence length="587" mass="67501">MYTTIEQPPPPQQQQEYQPMSESQHSNYFTTAFNTTKPLDDYEDHTNTTTTNKLTNSIQKLSLNTSHSHPHSHPLSTSSSSSTSSPDSKKFNFVCVFFNHILNLKDPTIILEKNKDIAKFNEQIKSERQQQQQQQQSKQQSKQSVIEIMKNLVFPADIWIRDEIKIKDAKIKTTMLNEVNELIETELKDINDQTTFEEITLNYYAKLLVAYKVYDIPTRNNYNTYPNYIHNSLLLSLEEEEEQQQQHQQKQKHQNEDNNRNSEFDFGFLEKPVYRTSSNQSNNSQKSKEKRSSNGSNLSRKRFSSFLGNNGHGHGNSSSKDSSPDHNHNHQHHSQQIASPTTPTSQINLHPPNSHSYSQPQSQQHHHHQSYSSLSSSPTFQPEGTFNNILTKTKLYGRIKKHRESQASINSTGSQHSINSNRNSVSTNATATSSVGSRRRSNYTINSFIGGGSGSNGSNATAPNPNTPSLSLLSSSSISTIQDEQLQLQLLHQDKDKDKDKDNYLFQQELKLENLKEKYEYYIQILRLFKNSEKILKILINSHNINNKLLKFIEFIKKKLLKFIMIDIMSMILNYCDLQCINFYNIK</sequence>
<feature type="region of interest" description="Disordered" evidence="2">
    <location>
        <begin position="401"/>
        <end position="469"/>
    </location>
</feature>
<reference evidence="4 5" key="1">
    <citation type="journal article" date="2009" name="Genome Res.">
        <title>Comparative genomics of the fungal pathogens Candida dubliniensis and Candida albicans.</title>
        <authorList>
            <person name="Jackson A.P."/>
            <person name="Gamble J.A."/>
            <person name="Yeomans T."/>
            <person name="Moran G.P."/>
            <person name="Saunders D."/>
            <person name="Harris D."/>
            <person name="Aslett M."/>
            <person name="Barrell J.F."/>
            <person name="Butler G."/>
            <person name="Citiulo F."/>
            <person name="Coleman D.C."/>
            <person name="de Groot P.W.J."/>
            <person name="Goodwin T.J."/>
            <person name="Quail M.A."/>
            <person name="McQuillan J."/>
            <person name="Munro C.A."/>
            <person name="Pain A."/>
            <person name="Poulter R.T."/>
            <person name="Rajandream M.A."/>
            <person name="Renauld H."/>
            <person name="Spiering M.J."/>
            <person name="Tivey A."/>
            <person name="Gow N.A.R."/>
            <person name="Barrell B."/>
            <person name="Sullivan D.J."/>
            <person name="Berriman M."/>
        </authorList>
    </citation>
    <scope>NUCLEOTIDE SEQUENCE [LARGE SCALE GENOMIC DNA]</scope>
    <source>
        <strain evidence="5">CD36 / ATCC MYA-646 / CBS 7987 / NCPF 3949 / NRRL Y-17841</strain>
    </source>
</reference>
<name>B9WKD1_CANDC</name>
<evidence type="ECO:0000313" key="3">
    <source>
        <dbReference type="CGD" id="CAL0000162682"/>
    </source>
</evidence>
<proteinExistence type="predicted"/>
<feature type="region of interest" description="Disordered" evidence="2">
    <location>
        <begin position="239"/>
        <end position="263"/>
    </location>
</feature>
<feature type="compositionally biased region" description="Polar residues" evidence="2">
    <location>
        <begin position="337"/>
        <end position="353"/>
    </location>
</feature>
<dbReference type="Proteomes" id="UP000002605">
    <property type="component" value="Chromosome 7"/>
</dbReference>
<feature type="compositionally biased region" description="Low complexity" evidence="2">
    <location>
        <begin position="354"/>
        <end position="363"/>
    </location>
</feature>
<feature type="compositionally biased region" description="Low complexity" evidence="2">
    <location>
        <begin position="419"/>
        <end position="436"/>
    </location>
</feature>
<dbReference type="eggNOG" id="ENOG502SY3K">
    <property type="taxonomic scope" value="Eukaryota"/>
</dbReference>
<keyword evidence="1" id="KW-0175">Coiled coil</keyword>
<dbReference type="OrthoDB" id="4089215at2759"/>
<evidence type="ECO:0000256" key="2">
    <source>
        <dbReference type="SAM" id="MobiDB-lite"/>
    </source>
</evidence>
<dbReference type="HOGENOM" id="CLU_033075_0_0_1"/>
<dbReference type="CGD" id="CAL0000162682">
    <property type="gene designation" value="Cd36_72280"/>
</dbReference>
<dbReference type="RefSeq" id="XP_002421446.1">
    <property type="nucleotide sequence ID" value="XM_002421401.1"/>
</dbReference>
<organism evidence="4 5">
    <name type="scientific">Candida dubliniensis (strain CD36 / ATCC MYA-646 / CBS 7987 / NCPF 3949 / NRRL Y-17841)</name>
    <name type="common">Yeast</name>
    <dbReference type="NCBI Taxonomy" id="573826"/>
    <lineage>
        <taxon>Eukaryota</taxon>
        <taxon>Fungi</taxon>
        <taxon>Dikarya</taxon>
        <taxon>Ascomycota</taxon>
        <taxon>Saccharomycotina</taxon>
        <taxon>Pichiomycetes</taxon>
        <taxon>Debaryomycetaceae</taxon>
        <taxon>Candida/Lodderomyces clade</taxon>
        <taxon>Candida</taxon>
    </lineage>
</organism>
<feature type="region of interest" description="Disordered" evidence="2">
    <location>
        <begin position="64"/>
        <end position="86"/>
    </location>
</feature>
<feature type="coiled-coil region" evidence="1">
    <location>
        <begin position="110"/>
        <end position="141"/>
    </location>
</feature>
<evidence type="ECO:0000256" key="1">
    <source>
        <dbReference type="SAM" id="Coils"/>
    </source>
</evidence>
<evidence type="ECO:0000313" key="4">
    <source>
        <dbReference type="EMBL" id="CAX40781.1"/>
    </source>
</evidence>
<keyword evidence="5" id="KW-1185">Reference proteome</keyword>
<feature type="compositionally biased region" description="Basic and acidic residues" evidence="2">
    <location>
        <begin position="253"/>
        <end position="263"/>
    </location>
</feature>
<gene>
    <name evidence="3" type="ordered locus">Cd36_72280</name>
    <name evidence="4" type="ORF">CD36_72280</name>
</gene>
<feature type="compositionally biased region" description="Polar residues" evidence="2">
    <location>
        <begin position="406"/>
        <end position="418"/>
    </location>
</feature>
<feature type="compositionally biased region" description="Low complexity" evidence="2">
    <location>
        <begin position="456"/>
        <end position="469"/>
    </location>
</feature>
<feature type="compositionally biased region" description="Polar residues" evidence="2">
    <location>
        <begin position="20"/>
        <end position="30"/>
    </location>
</feature>